<dbReference type="CDD" id="cd08054">
    <property type="entry name" value="gp6"/>
    <property type="match status" value="1"/>
</dbReference>
<dbReference type="NCBIfam" id="TIGR01560">
    <property type="entry name" value="put_DNA_pack"/>
    <property type="match status" value="1"/>
</dbReference>
<evidence type="ECO:0000313" key="2">
    <source>
        <dbReference type="EMBL" id="RSV07974.1"/>
    </source>
</evidence>
<dbReference type="InterPro" id="IPR006450">
    <property type="entry name" value="Phage_HK97_gp6-like"/>
</dbReference>
<proteinExistence type="predicted"/>
<dbReference type="GeneID" id="44132045"/>
<dbReference type="NCBIfam" id="TIGR02215">
    <property type="entry name" value="phage_chp_gp8"/>
    <property type="match status" value="1"/>
</dbReference>
<dbReference type="Gene3D" id="1.10.3230.30">
    <property type="entry name" value="Phage gp6-like head-tail connector protein"/>
    <property type="match status" value="1"/>
</dbReference>
<reference evidence="2 4" key="3">
    <citation type="submission" date="2018-07" db="EMBL/GenBank/DDBJ databases">
        <title>Genomic and Epidemiologic Investigation of an Indolent Hospital Outbreak.</title>
        <authorList>
            <person name="Johnson R.C."/>
            <person name="Deming C."/>
            <person name="Conlan S."/>
            <person name="Zellmer C.J."/>
            <person name="Michelin A.V."/>
            <person name="Lee-Lin S."/>
            <person name="Thomas P.J."/>
            <person name="Park M."/>
            <person name="Weingarten R.A."/>
            <person name="Less J."/>
            <person name="Dekker J.P."/>
            <person name="Frank K.M."/>
            <person name="Musser K.A."/>
            <person name="Mcquiston J.R."/>
            <person name="Henderson D.K."/>
            <person name="Lau A.F."/>
            <person name="Palmore T.N."/>
            <person name="Segre J.A."/>
        </authorList>
    </citation>
    <scope>NUCLEOTIDE SEQUENCE [LARGE SCALE GENOMIC DNA]</scope>
    <source>
        <strain evidence="2 4">SK-NIH.Env10_0317</strain>
    </source>
</reference>
<evidence type="ECO:0000313" key="3">
    <source>
        <dbReference type="Proteomes" id="UP000185161"/>
    </source>
</evidence>
<dbReference type="KEGG" id="skr:BRX40_05675"/>
<protein>
    <submittedName>
        <fullName evidence="2">Phage gp6-like head-tail connector protein</fullName>
    </submittedName>
</protein>
<organism evidence="1 3">
    <name type="scientific">Sphingomonas koreensis</name>
    <dbReference type="NCBI Taxonomy" id="93064"/>
    <lineage>
        <taxon>Bacteria</taxon>
        <taxon>Pseudomonadati</taxon>
        <taxon>Pseudomonadota</taxon>
        <taxon>Alphaproteobacteria</taxon>
        <taxon>Sphingomonadales</taxon>
        <taxon>Sphingomonadaceae</taxon>
        <taxon>Sphingomonas</taxon>
    </lineage>
</organism>
<keyword evidence="3" id="KW-1185">Reference proteome</keyword>
<evidence type="ECO:0000313" key="4">
    <source>
        <dbReference type="Proteomes" id="UP000286681"/>
    </source>
</evidence>
<dbReference type="InterPro" id="IPR021146">
    <property type="entry name" value="Phage_gp6-like_head-tail"/>
</dbReference>
<sequence>MRVVVVTPPIDPVVTLDIAKQHLRIDGNDDDALISAMVAAVTNHLDGPEGWLGRALGVQELEARFDKTSFGRYVRLPFEPVLELTAVEYLDGGDVIVQADLADFELLGAKLVPADTVFPWEVGSWRREAVRVRYRAGYETLPAAINAAILLMVGDLYANRESVITGPSAAAIAIPMSTTVEALLTPFRVFR</sequence>
<evidence type="ECO:0000313" key="1">
    <source>
        <dbReference type="EMBL" id="APR51994.1"/>
    </source>
</evidence>
<dbReference type="EMBL" id="CP018820">
    <property type="protein sequence ID" value="APR51994.1"/>
    <property type="molecule type" value="Genomic_DNA"/>
</dbReference>
<dbReference type="Proteomes" id="UP000286681">
    <property type="component" value="Unassembled WGS sequence"/>
</dbReference>
<dbReference type="OrthoDB" id="8452228at2"/>
<reference evidence="1" key="1">
    <citation type="submission" date="2016-12" db="EMBL/GenBank/DDBJ databases">
        <title>Whole genome sequencing of Sphingomonas koreensis.</title>
        <authorList>
            <person name="Conlan S."/>
            <person name="Thomas P.J."/>
            <person name="Mullikin J."/>
            <person name="Palmore T.N."/>
            <person name="Frank K.M."/>
            <person name="Segre J.A."/>
        </authorList>
    </citation>
    <scope>NUCLEOTIDE SEQUENCE</scope>
    <source>
        <strain evidence="1">ABOJV</strain>
    </source>
</reference>
<reference evidence="3" key="2">
    <citation type="submission" date="2016-12" db="EMBL/GenBank/DDBJ databases">
        <title>Whole genome sequencing of Sphingomonas sp. ABOJV.</title>
        <authorList>
            <person name="Conlan S."/>
            <person name="Thomas P.J."/>
            <person name="Mullikin J."/>
            <person name="Palmore T.N."/>
            <person name="Frank K.M."/>
            <person name="Segre J.A."/>
        </authorList>
    </citation>
    <scope>NUCLEOTIDE SEQUENCE [LARGE SCALE GENOMIC DNA]</scope>
    <source>
        <strain evidence="3">ABOJV</strain>
    </source>
</reference>
<gene>
    <name evidence="1" type="ORF">BRX40_05675</name>
    <name evidence="2" type="ORF">CA257_00335</name>
</gene>
<dbReference type="InterPro" id="IPR011738">
    <property type="entry name" value="Phage_CHP"/>
</dbReference>
<accession>A0A1L6J7Y5</accession>
<dbReference type="Pfam" id="PF05135">
    <property type="entry name" value="Phage_connect_1"/>
    <property type="match status" value="1"/>
</dbReference>
<dbReference type="RefSeq" id="WP_075150965.1">
    <property type="nucleotide sequence ID" value="NZ_CP018820.1"/>
</dbReference>
<dbReference type="STRING" id="93064.BRX40_05675"/>
<dbReference type="AlphaFoldDB" id="A0A1L6J7Y5"/>
<dbReference type="EMBL" id="QQWO01000001">
    <property type="protein sequence ID" value="RSV07974.1"/>
    <property type="molecule type" value="Genomic_DNA"/>
</dbReference>
<dbReference type="Proteomes" id="UP000185161">
    <property type="component" value="Chromosome"/>
</dbReference>
<name>A0A1L6J7Y5_9SPHN</name>